<keyword evidence="4" id="KW-0548">Nucleotidyltransferase</keyword>
<evidence type="ECO:0000313" key="5">
    <source>
        <dbReference type="Proteomes" id="UP001144397"/>
    </source>
</evidence>
<reference evidence="4 6" key="2">
    <citation type="submission" date="2023-07" db="EMBL/GenBank/DDBJ databases">
        <title>Genomic Encyclopedia of Type Strains, Phase IV (KMG-IV): sequencing the most valuable type-strain genomes for metagenomic binning, comparative biology and taxonomic classification.</title>
        <authorList>
            <person name="Goeker M."/>
        </authorList>
    </citation>
    <scope>NUCLEOTIDE SEQUENCE [LARGE SCALE GENOMIC DNA]</scope>
    <source>
        <strain evidence="4 6">DSM 338</strain>
    </source>
</reference>
<evidence type="ECO:0000313" key="6">
    <source>
        <dbReference type="Proteomes" id="UP001245370"/>
    </source>
</evidence>
<dbReference type="InterPro" id="IPR032828">
    <property type="entry name" value="PolyA_RNA-bd"/>
</dbReference>
<dbReference type="AlphaFoldDB" id="A0A9W6CP05"/>
<organism evidence="3 5">
    <name type="scientific">Xanthobacter flavus</name>
    <dbReference type="NCBI Taxonomy" id="281"/>
    <lineage>
        <taxon>Bacteria</taxon>
        <taxon>Pseudomonadati</taxon>
        <taxon>Pseudomonadota</taxon>
        <taxon>Alphaproteobacteria</taxon>
        <taxon>Hyphomicrobiales</taxon>
        <taxon>Xanthobacteraceae</taxon>
        <taxon>Xanthobacter</taxon>
    </lineage>
</organism>
<dbReference type="GO" id="GO:0000166">
    <property type="term" value="F:nucleotide binding"/>
    <property type="evidence" value="ECO:0007669"/>
    <property type="project" value="UniProtKB-KW"/>
</dbReference>
<accession>A0A9W6CP05</accession>
<dbReference type="EC" id="3.1.3.-" evidence="4"/>
<dbReference type="PANTHER" id="PTHR47545">
    <property type="entry name" value="MULTIFUNCTIONAL CCA PROTEIN"/>
    <property type="match status" value="1"/>
</dbReference>
<evidence type="ECO:0000313" key="4">
    <source>
        <dbReference type="EMBL" id="MDR6333016.1"/>
    </source>
</evidence>
<evidence type="ECO:0000313" key="3">
    <source>
        <dbReference type="EMBL" id="GLI21293.1"/>
    </source>
</evidence>
<dbReference type="Gene3D" id="1.10.3090.10">
    <property type="entry name" value="cca-adding enzyme, domain 2"/>
    <property type="match status" value="1"/>
</dbReference>
<dbReference type="GO" id="GO:0016787">
    <property type="term" value="F:hydrolase activity"/>
    <property type="evidence" value="ECO:0007669"/>
    <property type="project" value="UniProtKB-KW"/>
</dbReference>
<name>A0A9W6CP05_XANFL</name>
<keyword evidence="1" id="KW-0547">Nucleotide-binding</keyword>
<comment type="caution">
    <text evidence="3">The sequence shown here is derived from an EMBL/GenBank/DDBJ whole genome shotgun (WGS) entry which is preliminary data.</text>
</comment>
<dbReference type="PANTHER" id="PTHR47545:SF1">
    <property type="entry name" value="MULTIFUNCTIONAL CCA PROTEIN"/>
    <property type="match status" value="1"/>
</dbReference>
<evidence type="ECO:0000259" key="2">
    <source>
        <dbReference type="Pfam" id="PF12627"/>
    </source>
</evidence>
<dbReference type="EMBL" id="JAVDPY010000002">
    <property type="protein sequence ID" value="MDR6333016.1"/>
    <property type="molecule type" value="Genomic_DNA"/>
</dbReference>
<gene>
    <name evidence="4" type="ORF">GGQ86_001480</name>
    <name evidence="3" type="ORF">XFLAVUS301_09670</name>
</gene>
<reference evidence="3" key="1">
    <citation type="submission" date="2022-12" db="EMBL/GenBank/DDBJ databases">
        <title>Reference genome sequencing for broad-spectrum identification of bacterial and archaeal isolates by mass spectrometry.</title>
        <authorList>
            <person name="Sekiguchi Y."/>
            <person name="Tourlousse D.M."/>
        </authorList>
    </citation>
    <scope>NUCLEOTIDE SEQUENCE</scope>
    <source>
        <strain evidence="3">301</strain>
    </source>
</reference>
<proteinExistence type="predicted"/>
<dbReference type="Proteomes" id="UP001144397">
    <property type="component" value="Unassembled WGS sequence"/>
</dbReference>
<dbReference type="SUPFAM" id="SSF81891">
    <property type="entry name" value="Poly A polymerase C-terminal region-like"/>
    <property type="match status" value="1"/>
</dbReference>
<dbReference type="RefSeq" id="WP_281805795.1">
    <property type="nucleotide sequence ID" value="NZ_BSDO01000001.1"/>
</dbReference>
<protein>
    <submittedName>
        <fullName evidence="4">tRNA nucleotidyltransferase (CCA-adding enzyme)</fullName>
        <ecNumber evidence="4">2.7.7.72</ecNumber>
        <ecNumber evidence="4">3.1.3.-</ecNumber>
        <ecNumber evidence="4">3.1.4.-</ecNumber>
    </submittedName>
</protein>
<keyword evidence="4" id="KW-0378">Hydrolase</keyword>
<keyword evidence="6" id="KW-1185">Reference proteome</keyword>
<dbReference type="EC" id="2.7.7.72" evidence="4"/>
<dbReference type="EMBL" id="BSDO01000001">
    <property type="protein sequence ID" value="GLI21293.1"/>
    <property type="molecule type" value="Genomic_DNA"/>
</dbReference>
<dbReference type="GeneID" id="95761761"/>
<sequence>MDKLPPPPPFQPSDFAQTHPGLALLRLAALLSEGSEADEETLDMMFEQMEVGALDGLAPADIWAEFSRGLMGARPGAMVKALRECGVLEQLFPEISAVFGIPQITDTADEIDLGALLVASLNEAGRRAAPLEVRTALLLMHAGKSDSPREHLPVHYRHIERAIPRIAAACDRYDVPERCRDLALLSLHECERVQRASPVRAGPLAAMLDRTGAFRDPELFEALMLVATCDYFGHGDRMGETHPKVEQLRAARDACAGLEEGGLDADDIALARAQAIATTFKSERWAQA</sequence>
<keyword evidence="4" id="KW-0808">Transferase</keyword>
<dbReference type="InterPro" id="IPR050124">
    <property type="entry name" value="tRNA_CCA-adding_enzyme"/>
</dbReference>
<dbReference type="EC" id="3.1.4.-" evidence="4"/>
<dbReference type="Pfam" id="PF12627">
    <property type="entry name" value="PolyA_pol_RNAbd"/>
    <property type="match status" value="1"/>
</dbReference>
<evidence type="ECO:0000256" key="1">
    <source>
        <dbReference type="ARBA" id="ARBA00022741"/>
    </source>
</evidence>
<dbReference type="Proteomes" id="UP001245370">
    <property type="component" value="Unassembled WGS sequence"/>
</dbReference>
<dbReference type="GO" id="GO:0004810">
    <property type="term" value="F:CCA tRNA nucleotidyltransferase activity"/>
    <property type="evidence" value="ECO:0007669"/>
    <property type="project" value="UniProtKB-EC"/>
</dbReference>
<feature type="domain" description="tRNA nucleotidyltransferase/poly(A) polymerase RNA and SrmB- binding" evidence="2">
    <location>
        <begin position="54"/>
        <end position="97"/>
    </location>
</feature>